<evidence type="ECO:0000313" key="1">
    <source>
        <dbReference type="EMBL" id="MBF6058990.1"/>
    </source>
</evidence>
<reference evidence="1 2" key="1">
    <citation type="submission" date="2020-11" db="EMBL/GenBank/DDBJ databases">
        <title>Sulfur oxidizing isolate from Hospital Hole Sinkhole.</title>
        <authorList>
            <person name="Scott K.M."/>
        </authorList>
    </citation>
    <scope>NUCLEOTIDE SEQUENCE [LARGE SCALE GENOMIC DNA]</scope>
    <source>
        <strain evidence="1 2">HH1</strain>
    </source>
</reference>
<organism evidence="1 2">
    <name type="scientific">Thiomicrorhabdus heinhorstiae</name>
    <dbReference type="NCBI Taxonomy" id="2748010"/>
    <lineage>
        <taxon>Bacteria</taxon>
        <taxon>Pseudomonadati</taxon>
        <taxon>Pseudomonadota</taxon>
        <taxon>Gammaproteobacteria</taxon>
        <taxon>Thiotrichales</taxon>
        <taxon>Piscirickettsiaceae</taxon>
        <taxon>Thiomicrorhabdus</taxon>
    </lineage>
</organism>
<proteinExistence type="predicted"/>
<protein>
    <recommendedName>
        <fullName evidence="3">Lipoprotein</fullName>
    </recommendedName>
</protein>
<evidence type="ECO:0008006" key="3">
    <source>
        <dbReference type="Google" id="ProtNLM"/>
    </source>
</evidence>
<dbReference type="Proteomes" id="UP001193680">
    <property type="component" value="Unassembled WGS sequence"/>
</dbReference>
<name>A0ABS0BYW5_9GAMM</name>
<dbReference type="RefSeq" id="WP_185979134.1">
    <property type="nucleotide sequence ID" value="NZ_JACBGI020000035.1"/>
</dbReference>
<sequence>MKKCLSLLMLPLFLVACEGQKQQLSYAKSFEKHAMFVLEKRGEVSSRCYIDFPYKLPLPPNAVLPQICSEFYRNVEYIRELQQEDRSSFLEDMNRILDLNEEAFKDRITPLFYLYNNDQLTIDYITSGYVDHRKLYDDHGFNFLAYYVSVCREKIVLELMKYPEIYANNPFWKKEKTSPLEIYEDRCKWDY</sequence>
<gene>
    <name evidence="1" type="ORF">H8792_011605</name>
</gene>
<keyword evidence="2" id="KW-1185">Reference proteome</keyword>
<accession>A0ABS0BYW5</accession>
<dbReference type="EMBL" id="JACBGI020000035">
    <property type="protein sequence ID" value="MBF6058990.1"/>
    <property type="molecule type" value="Genomic_DNA"/>
</dbReference>
<evidence type="ECO:0000313" key="2">
    <source>
        <dbReference type="Proteomes" id="UP001193680"/>
    </source>
</evidence>
<dbReference type="PROSITE" id="PS51257">
    <property type="entry name" value="PROKAR_LIPOPROTEIN"/>
    <property type="match status" value="1"/>
</dbReference>
<comment type="caution">
    <text evidence="1">The sequence shown here is derived from an EMBL/GenBank/DDBJ whole genome shotgun (WGS) entry which is preliminary data.</text>
</comment>